<comment type="caution">
    <text evidence="2">The sequence shown here is derived from an EMBL/GenBank/DDBJ whole genome shotgun (WGS) entry which is preliminary data.</text>
</comment>
<proteinExistence type="predicted"/>
<feature type="domain" description="Acetyl-coenzyme A synthetase N-terminal" evidence="1">
    <location>
        <begin position="5"/>
        <end position="50"/>
    </location>
</feature>
<gene>
    <name evidence="2" type="ORF">S01H4_36156</name>
</gene>
<organism evidence="2">
    <name type="scientific">marine sediment metagenome</name>
    <dbReference type="NCBI Taxonomy" id="412755"/>
    <lineage>
        <taxon>unclassified sequences</taxon>
        <taxon>metagenomes</taxon>
        <taxon>ecological metagenomes</taxon>
    </lineage>
</organism>
<dbReference type="InterPro" id="IPR042099">
    <property type="entry name" value="ANL_N_sf"/>
</dbReference>
<reference evidence="2" key="1">
    <citation type="journal article" date="2014" name="Front. Microbiol.">
        <title>High frequency of phylogenetically diverse reductive dehalogenase-homologous genes in deep subseafloor sedimentary metagenomes.</title>
        <authorList>
            <person name="Kawai M."/>
            <person name="Futagami T."/>
            <person name="Toyoda A."/>
            <person name="Takaki Y."/>
            <person name="Nishi S."/>
            <person name="Hori S."/>
            <person name="Arai W."/>
            <person name="Tsubouchi T."/>
            <person name="Morono Y."/>
            <person name="Uchiyama I."/>
            <person name="Ito T."/>
            <person name="Fujiyama A."/>
            <person name="Inagaki F."/>
            <person name="Takami H."/>
        </authorList>
    </citation>
    <scope>NUCLEOTIDE SEQUENCE</scope>
    <source>
        <strain evidence="2">Expedition CK06-06</strain>
    </source>
</reference>
<evidence type="ECO:0000313" key="2">
    <source>
        <dbReference type="EMBL" id="GAG84402.1"/>
    </source>
</evidence>
<dbReference type="AlphaFoldDB" id="X1BTC6"/>
<dbReference type="PANTHER" id="PTHR24095">
    <property type="entry name" value="ACETYL-COENZYME A SYNTHETASE"/>
    <property type="match status" value="1"/>
</dbReference>
<dbReference type="EMBL" id="BART01019300">
    <property type="protein sequence ID" value="GAG84402.1"/>
    <property type="molecule type" value="Genomic_DNA"/>
</dbReference>
<dbReference type="SUPFAM" id="SSF56801">
    <property type="entry name" value="Acetyl-CoA synthetase-like"/>
    <property type="match status" value="1"/>
</dbReference>
<dbReference type="InterPro" id="IPR032387">
    <property type="entry name" value="ACAS_N"/>
</dbReference>
<protein>
    <recommendedName>
        <fullName evidence="1">Acetyl-coenzyme A synthetase N-terminal domain-containing protein</fullName>
    </recommendedName>
</protein>
<dbReference type="Pfam" id="PF16177">
    <property type="entry name" value="ACAS_N"/>
    <property type="match status" value="1"/>
</dbReference>
<dbReference type="Gene3D" id="3.40.50.12780">
    <property type="entry name" value="N-terminal domain of ligase-like"/>
    <property type="match status" value="1"/>
</dbReference>
<dbReference type="GO" id="GO:0003987">
    <property type="term" value="F:acetate-CoA ligase activity"/>
    <property type="evidence" value="ECO:0007669"/>
    <property type="project" value="TreeGrafter"/>
</dbReference>
<evidence type="ECO:0000259" key="1">
    <source>
        <dbReference type="Pfam" id="PF16177"/>
    </source>
</evidence>
<dbReference type="GO" id="GO:0006085">
    <property type="term" value="P:acetyl-CoA biosynthetic process"/>
    <property type="evidence" value="ECO:0007669"/>
    <property type="project" value="TreeGrafter"/>
</dbReference>
<feature type="non-terminal residue" evidence="2">
    <location>
        <position position="1"/>
    </location>
</feature>
<accession>X1BTC6</accession>
<sequence>LYNKAENIEWFWEEISKEFVEWYKPYKKVFEWNAPWAKWYVGAKYNIVHDALDKHVKSWRKNKVAYIFEGEPGDVQKLTYNDIYIEVNKLANSLKKRRVIMIK</sequence>
<name>X1BTC6_9ZZZZ</name>
<dbReference type="PANTHER" id="PTHR24095:SF14">
    <property type="entry name" value="ACETYL-COENZYME A SYNTHETASE 1"/>
    <property type="match status" value="1"/>
</dbReference>